<evidence type="ECO:0000256" key="2">
    <source>
        <dbReference type="ARBA" id="ARBA00022723"/>
    </source>
</evidence>
<keyword evidence="2" id="KW-0479">Metal-binding</keyword>
<keyword evidence="3" id="KW-0677">Repeat</keyword>
<dbReference type="InterPro" id="IPR013083">
    <property type="entry name" value="Znf_RING/FYVE/PHD"/>
</dbReference>
<evidence type="ECO:0000313" key="12">
    <source>
        <dbReference type="Proteomes" id="UP000186817"/>
    </source>
</evidence>
<dbReference type="SUPFAM" id="SSF57850">
    <property type="entry name" value="RING/U-box"/>
    <property type="match status" value="1"/>
</dbReference>
<evidence type="ECO:0000313" key="11">
    <source>
        <dbReference type="EMBL" id="OLQ08683.1"/>
    </source>
</evidence>
<evidence type="ECO:0000256" key="1">
    <source>
        <dbReference type="ARBA" id="ARBA00022441"/>
    </source>
</evidence>
<keyword evidence="5" id="KW-0862">Zinc</keyword>
<dbReference type="Pfam" id="PF24681">
    <property type="entry name" value="Kelch_KLHDC2_KLHL20_DRC7"/>
    <property type="match status" value="1"/>
</dbReference>
<feature type="region of interest" description="Disordered" evidence="8">
    <location>
        <begin position="1064"/>
        <end position="1161"/>
    </location>
</feature>
<feature type="compositionally biased region" description="Polar residues" evidence="8">
    <location>
        <begin position="180"/>
        <end position="190"/>
    </location>
</feature>
<gene>
    <name evidence="11" type="primary">LZTR1</name>
    <name evidence="11" type="ORF">AK812_SmicGene7826</name>
</gene>
<accession>A0A1Q9EML2</accession>
<feature type="compositionally biased region" description="Basic and acidic residues" evidence="8">
    <location>
        <begin position="319"/>
        <end position="330"/>
    </location>
</feature>
<dbReference type="PROSITE" id="PS50097">
    <property type="entry name" value="BTB"/>
    <property type="match status" value="1"/>
</dbReference>
<dbReference type="InterPro" id="IPR006652">
    <property type="entry name" value="Kelch_1"/>
</dbReference>
<dbReference type="SUPFAM" id="SSF117281">
    <property type="entry name" value="Kelch motif"/>
    <property type="match status" value="1"/>
</dbReference>
<evidence type="ECO:0000256" key="6">
    <source>
        <dbReference type="PROSITE-ProRule" id="PRU00175"/>
    </source>
</evidence>
<feature type="region of interest" description="Disordered" evidence="8">
    <location>
        <begin position="180"/>
        <end position="200"/>
    </location>
</feature>
<evidence type="ECO:0000256" key="3">
    <source>
        <dbReference type="ARBA" id="ARBA00022737"/>
    </source>
</evidence>
<sequence length="2220" mass="244197">MPLGCSECAEFASIFHLCMQRYFGPQPARERLELGSKMLKSSAGVSHFEKAAGRMPNSMSKYTLCGCLGFLGGLSILENIGPLKLRAGSSSGTVAGLSSISGSSYQAAMKHALLLLALPAHATQISTEDPALLSDEQASLREEDEWRPSAQATFPRPAYASQLSMFAKWHTKRVTLDSQGNGWSPWSGNPGSLPGGPAAHLPYQAVPRVPAPPPAGTFPKVAVSSAASGAGPNNLKEAEAETKKFFERLGLQSEKRTASESRETSTRRSFWAELPSKDRGDGAWAHLRADGVWKLVRVSLLCRQVAKETGLPLNSSEAAQKEEEEKAEAKEVEEEEEEERFDALPLGRARKGRTARLPGASTAGGTFYFHRRSQDKPKPGEAQSVQRQRPRQKQTPKHRGRRKRKRKLPQLADRRMKRKLLQLQVLILLSPLSPTLWLAQRAATTQALATHGCHGQEEEGQRQRRQEEEEKERQGQKEKGSLAQTCNGFGKAKKESSSSDSSSSEEEDKTQGAKDGQVELAAAPKAEFEPPPVNLDALPPLEEGILRFEFTLEEKGALGVRFSGGSPPMILSVAPDSFASKKGIPVNYEVHAINGLALVQQNQQRVMHFLKSRPVVLDVRPLGWKPPEKMKELKRRQQQEEAEQKAKMAVEKKRREQDGWKVEMHSEEIQQFNADVRQVFSSVFSACTWLSKPNERSPQLVPQKPLPLGQNQLRVCEELERLGLLKASPLPLPSPFVVAFHELLSSPVGGECSCGAMGDLPFSLAALLNSGAGALGPAREGGTITLLTLPGRGLVGAAITPSGSEPGFPLPLGLLQSLGGQVSRVPVAAEEDAADALGGIMRMMMEQMAQIAMQRSMEESGPKVPPASERVRDALPRVVVTKEDLLDATNSKCSVCLEDYRPGVRATRMLCGHLFCTGCIREWLREANTCPVCRYELATDCEDFESGRRTRMSGRIVRLRAAELRMLRISELRRLMDALGVSGEGCLERADLVRHLEGAPDVEVAPELSAEKKFRYDLQDLEQLDLPLLRNLMERHRVPFDLEEDLSEDDERRVALRSFADAGWMRGASKTPPKPSEGAKQMPARPENTTEPAQTTTAAFVPSTDAGESGESGESEMRSETPSGESCEAKSRAAGKAARPAEPPPARRRPRPGAKAEAKADEAPEVLVVMRLLKSFRETLVAKRSPGALRSVFLQADGDTLPGLPAKVRQLAERARGEAMAPENLVELAEAALLRARRLPTQDALAILAALERQNAEDPSVVSALAERIAVLANAMALEEALEAMALLRRRYAEAPNNRRHVGPALQELELRLLECAREPRGFVRVLAGLAAPASMPEIWLPANQRLSATLAALTPQLRGLSYHDLVSIELAFDVLSSGTPAALSELLRQQRSLFLQEAPLRVLLRELLEGNLEVLPPWLLRSPLAEEALLDSFVQRLEVLSDPAADFEDPFECFELLSAKGRLPSSFLRSLAAWVRRNLRRGSPEASARLITASRLCALDDSFTARGMTGCRETLEAAIRAFVIFGPPEKKCSVAKEAAEEAQRLAEEKAIREEKERIEREEMLARAREAHKEQREKEEEFRKALNSDPADLRKAAEDIMEADYGTEIKVEGRRGLPLRLLTRRKEVAWIWAGEVQELIGGGAPDAQLDASQKASPGPAVVSVLTLGWTSTARMSVNLQDGSADSGADAGISCAKVFSCHHTSWSVHSSVPLELLEIPSTKNHTATPVGSEVYVFGGYDGQKNHNELYIFDLQSMEWRQPSVGGQKPSGRNGHSATLLAGGARILILGGWLGNGPLAAGDMHLLNLEPLKWVPPRFTGEPPGPCNMHTADLVARKLLVFRGGDGRAYLNDLHGLDLDSNSWFSVKTSGEQPPPRANHASAVDDYRLYIFGGWDGTKRLNDLYVLDNRDSVWTMLKPTGYAPQARAGMTLSIIRDCLYLFGGSGHTTRCFNDVHVYDPEEQAWFLCVQSPSESVERIGPARRAGHVAVVVDRRLFISGGACGTQYYGKGKWYILDTDAPPVIEVAAPPVCADSVRRVMSEYLNKQEFSDVSFVVEGRRIFAHRILLTLFSDYFRRAFACGMRESFEPEILIEDMSYETFHSLLEFLYIGRLHVSQAQQTDVCFLMGLLRAADQFCVDCVKQTCEKHLSALVDLENVEVFLLEAERFQALQLVQYCEWFKRQLDYESRLGSSCGKVSPPAGHCMSSTAQSLAARSRRESFD</sequence>
<feature type="compositionally biased region" description="Polar residues" evidence="8">
    <location>
        <begin position="1087"/>
        <end position="1098"/>
    </location>
</feature>
<dbReference type="SMART" id="SM00612">
    <property type="entry name" value="Kelch"/>
    <property type="match status" value="3"/>
</dbReference>
<keyword evidence="7" id="KW-0175">Coiled coil</keyword>
<evidence type="ECO:0000256" key="5">
    <source>
        <dbReference type="ARBA" id="ARBA00022833"/>
    </source>
</evidence>
<comment type="caution">
    <text evidence="11">The sequence shown here is derived from an EMBL/GenBank/DDBJ whole genome shotgun (WGS) entry which is preliminary data.</text>
</comment>
<organism evidence="11 12">
    <name type="scientific">Symbiodinium microadriaticum</name>
    <name type="common">Dinoflagellate</name>
    <name type="synonym">Zooxanthella microadriatica</name>
    <dbReference type="NCBI Taxonomy" id="2951"/>
    <lineage>
        <taxon>Eukaryota</taxon>
        <taxon>Sar</taxon>
        <taxon>Alveolata</taxon>
        <taxon>Dinophyceae</taxon>
        <taxon>Suessiales</taxon>
        <taxon>Symbiodiniaceae</taxon>
        <taxon>Symbiodinium</taxon>
    </lineage>
</organism>
<dbReference type="EMBL" id="LSRX01000112">
    <property type="protein sequence ID" value="OLQ08683.1"/>
    <property type="molecule type" value="Genomic_DNA"/>
</dbReference>
<feature type="compositionally biased region" description="Acidic residues" evidence="8">
    <location>
        <begin position="331"/>
        <end position="340"/>
    </location>
</feature>
<evidence type="ECO:0000256" key="8">
    <source>
        <dbReference type="SAM" id="MobiDB-lite"/>
    </source>
</evidence>
<protein>
    <submittedName>
        <fullName evidence="11">Leucine-zipper-like transcriptional regulator 1</fullName>
    </submittedName>
</protein>
<evidence type="ECO:0000259" key="9">
    <source>
        <dbReference type="PROSITE" id="PS50089"/>
    </source>
</evidence>
<evidence type="ECO:0000256" key="7">
    <source>
        <dbReference type="SAM" id="Coils"/>
    </source>
</evidence>
<dbReference type="PROSITE" id="PS00518">
    <property type="entry name" value="ZF_RING_1"/>
    <property type="match status" value="1"/>
</dbReference>
<reference evidence="11 12" key="1">
    <citation type="submission" date="2016-02" db="EMBL/GenBank/DDBJ databases">
        <title>Genome analysis of coral dinoflagellate symbionts highlights evolutionary adaptations to a symbiotic lifestyle.</title>
        <authorList>
            <person name="Aranda M."/>
            <person name="Li Y."/>
            <person name="Liew Y.J."/>
            <person name="Baumgarten S."/>
            <person name="Simakov O."/>
            <person name="Wilson M."/>
            <person name="Piel J."/>
            <person name="Ashoor H."/>
            <person name="Bougouffa S."/>
            <person name="Bajic V.B."/>
            <person name="Ryu T."/>
            <person name="Ravasi T."/>
            <person name="Bayer T."/>
            <person name="Micklem G."/>
            <person name="Kim H."/>
            <person name="Bhak J."/>
            <person name="Lajeunesse T.C."/>
            <person name="Voolstra C.R."/>
        </authorList>
    </citation>
    <scope>NUCLEOTIDE SEQUENCE [LARGE SCALE GENOMIC DNA]</scope>
    <source>
        <strain evidence="11 12">CCMP2467</strain>
    </source>
</reference>
<dbReference type="Gene3D" id="2.120.10.80">
    <property type="entry name" value="Kelch-type beta propeller"/>
    <property type="match status" value="2"/>
</dbReference>
<dbReference type="InterPro" id="IPR011333">
    <property type="entry name" value="SKP1/BTB/POZ_sf"/>
</dbReference>
<keyword evidence="12" id="KW-1185">Reference proteome</keyword>
<dbReference type="InterPro" id="IPR036034">
    <property type="entry name" value="PDZ_sf"/>
</dbReference>
<dbReference type="InterPro" id="IPR017907">
    <property type="entry name" value="Znf_RING_CS"/>
</dbReference>
<evidence type="ECO:0000256" key="4">
    <source>
        <dbReference type="ARBA" id="ARBA00022771"/>
    </source>
</evidence>
<dbReference type="PANTHER" id="PTHR46093">
    <property type="entry name" value="ACYL-COA-BINDING DOMAIN-CONTAINING PROTEIN 5"/>
    <property type="match status" value="1"/>
</dbReference>
<keyword evidence="1" id="KW-0880">Kelch repeat</keyword>
<feature type="region of interest" description="Disordered" evidence="8">
    <location>
        <begin position="449"/>
        <end position="515"/>
    </location>
</feature>
<dbReference type="Gene3D" id="2.30.42.10">
    <property type="match status" value="1"/>
</dbReference>
<dbReference type="PANTHER" id="PTHR46093:SF18">
    <property type="entry name" value="FIBRONECTIN TYPE-III DOMAIN-CONTAINING PROTEIN"/>
    <property type="match status" value="1"/>
</dbReference>
<dbReference type="SUPFAM" id="SSF50156">
    <property type="entry name" value="PDZ domain-like"/>
    <property type="match status" value="1"/>
</dbReference>
<dbReference type="GO" id="GO:0008270">
    <property type="term" value="F:zinc ion binding"/>
    <property type="evidence" value="ECO:0007669"/>
    <property type="project" value="UniProtKB-KW"/>
</dbReference>
<feature type="domain" description="BTB" evidence="10">
    <location>
        <begin position="2048"/>
        <end position="2115"/>
    </location>
</feature>
<dbReference type="PROSITE" id="PS50089">
    <property type="entry name" value="ZF_RING_2"/>
    <property type="match status" value="1"/>
</dbReference>
<dbReference type="InterPro" id="IPR000210">
    <property type="entry name" value="BTB/POZ_dom"/>
</dbReference>
<feature type="domain" description="RING-type" evidence="9">
    <location>
        <begin position="893"/>
        <end position="934"/>
    </location>
</feature>
<feature type="compositionally biased region" description="Basic and acidic residues" evidence="8">
    <location>
        <begin position="454"/>
        <end position="480"/>
    </location>
</feature>
<dbReference type="SUPFAM" id="SSF54695">
    <property type="entry name" value="POZ domain"/>
    <property type="match status" value="1"/>
</dbReference>
<proteinExistence type="predicted"/>
<evidence type="ECO:0000259" key="10">
    <source>
        <dbReference type="PROSITE" id="PS50097"/>
    </source>
</evidence>
<feature type="compositionally biased region" description="Basic residues" evidence="8">
    <location>
        <begin position="388"/>
        <end position="408"/>
    </location>
</feature>
<feature type="region of interest" description="Disordered" evidence="8">
    <location>
        <begin position="2198"/>
        <end position="2220"/>
    </location>
</feature>
<dbReference type="Pfam" id="PF13639">
    <property type="entry name" value="zf-RING_2"/>
    <property type="match status" value="1"/>
</dbReference>
<dbReference type="SMART" id="SM00184">
    <property type="entry name" value="RING"/>
    <property type="match status" value="1"/>
</dbReference>
<dbReference type="SMART" id="SM00225">
    <property type="entry name" value="BTB"/>
    <property type="match status" value="1"/>
</dbReference>
<dbReference type="InterPro" id="IPR015915">
    <property type="entry name" value="Kelch-typ_b-propeller"/>
</dbReference>
<dbReference type="InterPro" id="IPR001841">
    <property type="entry name" value="Znf_RING"/>
</dbReference>
<feature type="coiled-coil region" evidence="7">
    <location>
        <begin position="1536"/>
        <end position="1585"/>
    </location>
</feature>
<dbReference type="Gene3D" id="3.30.710.10">
    <property type="entry name" value="Potassium Channel Kv1.1, Chain A"/>
    <property type="match status" value="1"/>
</dbReference>
<dbReference type="Pfam" id="PF00651">
    <property type="entry name" value="BTB"/>
    <property type="match status" value="1"/>
</dbReference>
<feature type="region of interest" description="Disordered" evidence="8">
    <location>
        <begin position="309"/>
        <end position="415"/>
    </location>
</feature>
<dbReference type="Gene3D" id="3.30.40.10">
    <property type="entry name" value="Zinc/RING finger domain, C3HC4 (zinc finger)"/>
    <property type="match status" value="1"/>
</dbReference>
<dbReference type="OrthoDB" id="10251809at2759"/>
<keyword evidence="4 6" id="KW-0863">Zinc-finger</keyword>
<dbReference type="Proteomes" id="UP000186817">
    <property type="component" value="Unassembled WGS sequence"/>
</dbReference>
<name>A0A1Q9EML2_SYMMI</name>
<dbReference type="Pfam" id="PF01344">
    <property type="entry name" value="Kelch_1"/>
    <property type="match status" value="1"/>
</dbReference>